<reference evidence="2" key="1">
    <citation type="submission" date="2023-01" db="EMBL/GenBank/DDBJ databases">
        <title>Vibrio sp. CB1-14 genome sequencing.</title>
        <authorList>
            <person name="Otstavnykh N."/>
            <person name="Isaeva M."/>
            <person name="Meleshko D."/>
        </authorList>
    </citation>
    <scope>NUCLEOTIDE SEQUENCE</scope>
    <source>
        <strain evidence="2">CB1-14</strain>
        <plasmid evidence="2">p1</plasmid>
    </source>
</reference>
<accession>A0AAU8BUU4</accession>
<evidence type="ECO:0000256" key="1">
    <source>
        <dbReference type="SAM" id="SignalP"/>
    </source>
</evidence>
<protein>
    <recommendedName>
        <fullName evidence="3">Lipoprotein</fullName>
    </recommendedName>
</protein>
<keyword evidence="1" id="KW-0732">Signal</keyword>
<evidence type="ECO:0000313" key="2">
    <source>
        <dbReference type="EMBL" id="XCD19288.1"/>
    </source>
</evidence>
<geneLocation type="plasmid" evidence="2">
    <name>p1</name>
</geneLocation>
<keyword evidence="2" id="KW-0614">Plasmid</keyword>
<proteinExistence type="predicted"/>
<sequence>MIRPIFVLVVSLSVTGGAWSQSPLPMTKTNSKTIELTRNEGKVSFSTGRNVRYSLMSKQVGIDTLYAIRDSTMAFDRIDKKDWAFMASMVEKPSIAVTNEHLFVAGASYNVLRYLQIPKKAQRYHGKQYWSSKRCELGGATYEFLGLTSKNDTAIGIGTIKQDRHVFVVETPLDAGGTCRYHNTKLEYQADLSSEIIGDYDDALLIAIQGKVVTVKLKSG</sequence>
<dbReference type="AlphaFoldDB" id="A0AAU8BUU4"/>
<gene>
    <name evidence="2" type="ORF">PG915_24335</name>
</gene>
<organism evidence="2">
    <name type="scientific">Vibrio chaetopteri</name>
    <dbReference type="NCBI Taxonomy" id="3016528"/>
    <lineage>
        <taxon>Bacteria</taxon>
        <taxon>Pseudomonadati</taxon>
        <taxon>Pseudomonadota</taxon>
        <taxon>Gammaproteobacteria</taxon>
        <taxon>Vibrionales</taxon>
        <taxon>Vibrionaceae</taxon>
        <taxon>Vibrio</taxon>
    </lineage>
</organism>
<dbReference type="RefSeq" id="WP_353500406.1">
    <property type="nucleotide sequence ID" value="NZ_CP115922.1"/>
</dbReference>
<dbReference type="KEGG" id="vck:PG915_24335"/>
<feature type="chain" id="PRO_5043952832" description="Lipoprotein" evidence="1">
    <location>
        <begin position="21"/>
        <end position="220"/>
    </location>
</feature>
<feature type="signal peptide" evidence="1">
    <location>
        <begin position="1"/>
        <end position="20"/>
    </location>
</feature>
<name>A0AAU8BUU4_9VIBR</name>
<evidence type="ECO:0008006" key="3">
    <source>
        <dbReference type="Google" id="ProtNLM"/>
    </source>
</evidence>
<dbReference type="EMBL" id="CP115922">
    <property type="protein sequence ID" value="XCD19288.1"/>
    <property type="molecule type" value="Genomic_DNA"/>
</dbReference>